<evidence type="ECO:0000256" key="2">
    <source>
        <dbReference type="SAM" id="SignalP"/>
    </source>
</evidence>
<reference evidence="3 4" key="1">
    <citation type="submission" date="2020-04" db="EMBL/GenBank/DDBJ databases">
        <title>Perkinsus olseni comparative genomics.</title>
        <authorList>
            <person name="Bogema D.R."/>
        </authorList>
    </citation>
    <scope>NUCLEOTIDE SEQUENCE [LARGE SCALE GENOMIC DNA]</scope>
    <source>
        <strain evidence="3">ATCC PRA-205</strain>
    </source>
</reference>
<gene>
    <name evidence="3" type="ORF">FOZ62_025354</name>
</gene>
<dbReference type="EMBL" id="JABANM010037291">
    <property type="protein sequence ID" value="KAF4683702.1"/>
    <property type="molecule type" value="Genomic_DNA"/>
</dbReference>
<dbReference type="SUPFAM" id="SSF53850">
    <property type="entry name" value="Periplasmic binding protein-like II"/>
    <property type="match status" value="1"/>
</dbReference>
<accession>A0A7J6NIH6</accession>
<protein>
    <submittedName>
        <fullName evidence="3">Uncharacterized protein</fullName>
    </submittedName>
</protein>
<dbReference type="Gene3D" id="3.40.190.10">
    <property type="entry name" value="Periplasmic binding protein-like II"/>
    <property type="match status" value="2"/>
</dbReference>
<evidence type="ECO:0000313" key="3">
    <source>
        <dbReference type="EMBL" id="KAF4683702.1"/>
    </source>
</evidence>
<evidence type="ECO:0000313" key="4">
    <source>
        <dbReference type="Proteomes" id="UP000574390"/>
    </source>
</evidence>
<proteinExistence type="predicted"/>
<dbReference type="PANTHER" id="PTHR30006:SF2">
    <property type="entry name" value="ABC TRANSPORTER SUBSTRATE-BINDING PROTEIN"/>
    <property type="match status" value="1"/>
</dbReference>
<name>A0A7J6NIH6_PEROL</name>
<comment type="caution">
    <text evidence="3">The sequence shown here is derived from an EMBL/GenBank/DDBJ whole genome shotgun (WGS) entry which is preliminary data.</text>
</comment>
<keyword evidence="1 2" id="KW-0732">Signal</keyword>
<organism evidence="3 4">
    <name type="scientific">Perkinsus olseni</name>
    <name type="common">Perkinsus atlanticus</name>
    <dbReference type="NCBI Taxonomy" id="32597"/>
    <lineage>
        <taxon>Eukaryota</taxon>
        <taxon>Sar</taxon>
        <taxon>Alveolata</taxon>
        <taxon>Perkinsozoa</taxon>
        <taxon>Perkinsea</taxon>
        <taxon>Perkinsida</taxon>
        <taxon>Perkinsidae</taxon>
        <taxon>Perkinsus</taxon>
    </lineage>
</organism>
<dbReference type="PANTHER" id="PTHR30006">
    <property type="entry name" value="THIAMINE-BINDING PERIPLASMIC PROTEIN-RELATED"/>
    <property type="match status" value="1"/>
</dbReference>
<dbReference type="Proteomes" id="UP000574390">
    <property type="component" value="Unassembled WGS sequence"/>
</dbReference>
<sequence length="420" mass="47284">MNLHRTFFILIHLVLEADGRFARSRRYGRVREETKSLEELYAEAIAEGGDLLVYHGGDLPDAEDAVANAFRKAFPQINITIVVDYSKYHDARVDYQLETDTLIADIVALQTVQDYPRWKREGQLLYYKPAGFSAVYDGFKDVRDGAWFSHVVYTFSYFYDTELLAAEGLQPPATAEDLADPQYTNLIASSYPHDDDASLFVYARYVDYYGWEWVKRFADRQVEFNRGSNTPREAVASKHKAIGLAGSAPGGIDTVRVMIGPNATSPYLSWGQRMAILRRAPHPAAAKLFANWIISLEVQTTLLAGLSTRTDIPTPPGTLSPWQIRQANSLCFQRFMEDRANIERLKAIFALHFGEVRGEPTPGQLGLYPGQITAESAALNTTLHRYFPIPACCMIQPYDLGLVAVKLSEFNGRLGMFWIN</sequence>
<evidence type="ECO:0000256" key="1">
    <source>
        <dbReference type="ARBA" id="ARBA00022729"/>
    </source>
</evidence>
<feature type="signal peptide" evidence="2">
    <location>
        <begin position="1"/>
        <end position="19"/>
    </location>
</feature>
<dbReference type="AlphaFoldDB" id="A0A7J6NIH6"/>
<feature type="chain" id="PRO_5029736753" evidence="2">
    <location>
        <begin position="20"/>
        <end position="420"/>
    </location>
</feature>